<keyword evidence="1" id="KW-0811">Translocation</keyword>
<dbReference type="PANTHER" id="PTHR12210">
    <property type="entry name" value="DULLARD PROTEIN PHOSPHATASE"/>
    <property type="match status" value="1"/>
</dbReference>
<organism evidence="4 5">
    <name type="scientific">Coptis chinensis</name>
    <dbReference type="NCBI Taxonomy" id="261450"/>
    <lineage>
        <taxon>Eukaryota</taxon>
        <taxon>Viridiplantae</taxon>
        <taxon>Streptophyta</taxon>
        <taxon>Embryophyta</taxon>
        <taxon>Tracheophyta</taxon>
        <taxon>Spermatophyta</taxon>
        <taxon>Magnoliopsida</taxon>
        <taxon>Ranunculales</taxon>
        <taxon>Ranunculaceae</taxon>
        <taxon>Coptidoideae</taxon>
        <taxon>Coptis</taxon>
    </lineage>
</organism>
<comment type="similarity">
    <text evidence="1">Belongs to the TIM50 family.</text>
</comment>
<evidence type="ECO:0000313" key="4">
    <source>
        <dbReference type="EMBL" id="KAF9622900.1"/>
    </source>
</evidence>
<dbReference type="InterPro" id="IPR004274">
    <property type="entry name" value="FCP1_dom"/>
</dbReference>
<dbReference type="InterPro" id="IPR050365">
    <property type="entry name" value="TIM50"/>
</dbReference>
<keyword evidence="1" id="KW-0653">Protein transport</keyword>
<sequence>MYDLVQIAQDLFLLVWHLVLDLDETLVCAYETSSLPVILRSQATEVGLSWFELECVSSDKEYDGKPKVNHVTVFERPGLRNFLKETSEFADLVLFTAGLEGVLQAIFSSLKSPITKDMRPILPPQEGNIVAYKAAKLAASLGVNHSFVYSDKPPWQQKLPTVEAGNATEVACDNVVLSIMPQPMAESQ</sequence>
<comment type="function">
    <text evidence="1">Essential component of the TIM23 complex, a complex that mediates the translocation of transit peptide-containing proteins across the mitochondrial inner membrane.</text>
</comment>
<dbReference type="GO" id="GO:0015031">
    <property type="term" value="P:protein transport"/>
    <property type="evidence" value="ECO:0007669"/>
    <property type="project" value="UniProtKB-KW"/>
</dbReference>
<dbReference type="AlphaFoldDB" id="A0A835M874"/>
<accession>A0A835M874</accession>
<dbReference type="InterPro" id="IPR023214">
    <property type="entry name" value="HAD_sf"/>
</dbReference>
<keyword evidence="5" id="KW-1185">Reference proteome</keyword>
<keyword evidence="1" id="KW-0496">Mitochondrion</keyword>
<protein>
    <recommendedName>
        <fullName evidence="1">Mitochondrial import inner membrane translocase subunit TIM50</fullName>
    </recommendedName>
</protein>
<dbReference type="Gene3D" id="3.40.50.1000">
    <property type="entry name" value="HAD superfamily/HAD-like"/>
    <property type="match status" value="1"/>
</dbReference>
<feature type="non-terminal residue" evidence="4">
    <location>
        <position position="188"/>
    </location>
</feature>
<comment type="subunit">
    <text evidence="1">Component of the TIM23 complex.</text>
</comment>
<keyword evidence="1" id="KW-0809">Transit peptide</keyword>
<name>A0A835M874_9MAGN</name>
<reference evidence="4 5" key="1">
    <citation type="submission" date="2020-10" db="EMBL/GenBank/DDBJ databases">
        <title>The Coptis chinensis genome and diversification of protoberbering-type alkaloids.</title>
        <authorList>
            <person name="Wang B."/>
            <person name="Shu S."/>
            <person name="Song C."/>
            <person name="Liu Y."/>
        </authorList>
    </citation>
    <scope>NUCLEOTIDE SEQUENCE [LARGE SCALE GENOMIC DNA]</scope>
    <source>
        <strain evidence="4">HL-2020</strain>
        <tissue evidence="4">Leaf</tissue>
    </source>
</reference>
<feature type="signal peptide" evidence="2">
    <location>
        <begin position="1"/>
        <end position="29"/>
    </location>
</feature>
<dbReference type="Proteomes" id="UP000631114">
    <property type="component" value="Unassembled WGS sequence"/>
</dbReference>
<evidence type="ECO:0000313" key="5">
    <source>
        <dbReference type="Proteomes" id="UP000631114"/>
    </source>
</evidence>
<dbReference type="EMBL" id="JADFTS010000002">
    <property type="protein sequence ID" value="KAF9622900.1"/>
    <property type="molecule type" value="Genomic_DNA"/>
</dbReference>
<comment type="caution">
    <text evidence="4">The sequence shown here is derived from an EMBL/GenBank/DDBJ whole genome shotgun (WGS) entry which is preliminary data.</text>
</comment>
<dbReference type="Pfam" id="PF03031">
    <property type="entry name" value="NIF"/>
    <property type="match status" value="1"/>
</dbReference>
<dbReference type="GO" id="GO:0005744">
    <property type="term" value="C:TIM23 mitochondrial import inner membrane translocase complex"/>
    <property type="evidence" value="ECO:0007669"/>
    <property type="project" value="UniProtKB-UniRule"/>
</dbReference>
<keyword evidence="1" id="KW-0813">Transport</keyword>
<feature type="chain" id="PRO_5032356220" description="Mitochondrial import inner membrane translocase subunit TIM50" evidence="2">
    <location>
        <begin position="30"/>
        <end position="188"/>
    </location>
</feature>
<keyword evidence="2" id="KW-0732">Signal</keyword>
<dbReference type="OrthoDB" id="277011at2759"/>
<dbReference type="InterPro" id="IPR036412">
    <property type="entry name" value="HAD-like_sf"/>
</dbReference>
<dbReference type="SMART" id="SM00577">
    <property type="entry name" value="CPDc"/>
    <property type="match status" value="1"/>
</dbReference>
<dbReference type="SUPFAM" id="SSF56784">
    <property type="entry name" value="HAD-like"/>
    <property type="match status" value="1"/>
</dbReference>
<comment type="subcellular location">
    <subcellularLocation>
        <location evidence="1">Mitochondrion inner membrane</location>
        <topology evidence="1">Single-pass membrane protein</topology>
    </subcellularLocation>
</comment>
<proteinExistence type="inferred from homology"/>
<evidence type="ECO:0000256" key="1">
    <source>
        <dbReference type="RuleBase" id="RU365079"/>
    </source>
</evidence>
<evidence type="ECO:0000256" key="2">
    <source>
        <dbReference type="SAM" id="SignalP"/>
    </source>
</evidence>
<gene>
    <name evidence="4" type="ORF">IFM89_035133</name>
</gene>
<feature type="domain" description="FCP1 homology" evidence="3">
    <location>
        <begin position="14"/>
        <end position="162"/>
    </location>
</feature>
<evidence type="ECO:0000259" key="3">
    <source>
        <dbReference type="SMART" id="SM00577"/>
    </source>
</evidence>